<evidence type="ECO:0000313" key="3">
    <source>
        <dbReference type="Proteomes" id="UP000191110"/>
    </source>
</evidence>
<reference evidence="2 3" key="1">
    <citation type="submission" date="2016-11" db="EMBL/GenBank/DDBJ databases">
        <title>Mixed transmission modes and dynamic genome evolution in an obligate animal-bacterial symbiosis.</title>
        <authorList>
            <person name="Russell S.L."/>
            <person name="Corbett-Detig R.B."/>
            <person name="Cavanaugh C.M."/>
        </authorList>
    </citation>
    <scope>NUCLEOTIDE SEQUENCE [LARGE SCALE GENOMIC DNA]</scope>
    <source>
        <strain evidence="2">Sveles-Q1</strain>
    </source>
</reference>
<keyword evidence="3" id="KW-1185">Reference proteome</keyword>
<dbReference type="AlphaFoldDB" id="A0A1T2L5S1"/>
<name>A0A1T2L5S1_9GAMM</name>
<dbReference type="Proteomes" id="UP000191110">
    <property type="component" value="Unassembled WGS sequence"/>
</dbReference>
<evidence type="ECO:0000313" key="2">
    <source>
        <dbReference type="EMBL" id="OOZ40404.1"/>
    </source>
</evidence>
<proteinExistence type="predicted"/>
<feature type="signal peptide" evidence="1">
    <location>
        <begin position="1"/>
        <end position="21"/>
    </location>
</feature>
<keyword evidence="1" id="KW-0732">Signal</keyword>
<feature type="chain" id="PRO_5012120112" evidence="1">
    <location>
        <begin position="22"/>
        <end position="76"/>
    </location>
</feature>
<evidence type="ECO:0000256" key="1">
    <source>
        <dbReference type="SAM" id="SignalP"/>
    </source>
</evidence>
<protein>
    <submittedName>
        <fullName evidence="2">Uncharacterized protein</fullName>
    </submittedName>
</protein>
<comment type="caution">
    <text evidence="2">The sequence shown here is derived from an EMBL/GenBank/DDBJ whole genome shotgun (WGS) entry which is preliminary data.</text>
</comment>
<accession>A0A1T2L5S1</accession>
<sequence>MRTLLVLAALTLMTSAFQVHAEREGKKRVLTPCDICPSLPGYVDASQISDDIRKMVGKYRGGSGKKNVAIQKTRRR</sequence>
<organism evidence="2 3">
    <name type="scientific">Solemya pervernicosa gill symbiont</name>
    <dbReference type="NCBI Taxonomy" id="642797"/>
    <lineage>
        <taxon>Bacteria</taxon>
        <taxon>Pseudomonadati</taxon>
        <taxon>Pseudomonadota</taxon>
        <taxon>Gammaproteobacteria</taxon>
        <taxon>sulfur-oxidizing symbionts</taxon>
    </lineage>
</organism>
<dbReference type="EMBL" id="MPRL01000026">
    <property type="protein sequence ID" value="OOZ40404.1"/>
    <property type="molecule type" value="Genomic_DNA"/>
</dbReference>
<gene>
    <name evidence="2" type="ORF">BOW53_08005</name>
</gene>